<name>A0AAW1V1W9_9CUCU</name>
<comment type="subcellular location">
    <subcellularLocation>
        <location evidence="1">Nucleus</location>
    </subcellularLocation>
</comment>
<evidence type="ECO:0000313" key="5">
    <source>
        <dbReference type="EMBL" id="KAK9889706.1"/>
    </source>
</evidence>
<dbReference type="GO" id="GO:0000398">
    <property type="term" value="P:mRNA splicing, via spliceosome"/>
    <property type="evidence" value="ECO:0007669"/>
    <property type="project" value="InterPro"/>
</dbReference>
<feature type="compositionally biased region" description="Basic residues" evidence="3">
    <location>
        <begin position="433"/>
        <end position="447"/>
    </location>
</feature>
<dbReference type="PROSITE" id="PS50174">
    <property type="entry name" value="G_PATCH"/>
    <property type="match status" value="1"/>
</dbReference>
<dbReference type="PANTHER" id="PTHR15818">
    <property type="entry name" value="G PATCH AND KOW-CONTAINING"/>
    <property type="match status" value="1"/>
</dbReference>
<evidence type="ECO:0000259" key="4">
    <source>
        <dbReference type="PROSITE" id="PS50174"/>
    </source>
</evidence>
<sequence length="500" mass="57795">MNPDNKKISFGFSKLIKKQSISAHPTKPEKTVELVECLEGSEIKVKNAVEKPEKLPLIIPIKGNANNLVGRIERESLKNKRKEVKAEEEDTRSDSELTVEELAARQLLREARNRLTEEKDTTKVHTLPLKDENVDEDGEEPTLEDYENVPVEGYGLAILRGMGWKEGMGIGKSHSKSAKPIQPELRPKGLGLGAQKMVNLDTKDVFDKNGKQLVLMKGAYAKIIVGSHKGTFCEVQGLNEESGRIIVKASKTNEILSLNELFLIPITKEDYSMGLKIINNVKYERYKEQGLNKKNTSHHYLSDEHNYRSNNSQEVENNEEYVFNKRSIKIEKEEPTHYEKSLETKQKLKESSSEDEHDRKKSKSKDKKRSSSKSIFDEKRHSRRRNSYEKEKIYSSENCSSEESYYSKKKHIKGKDTTDSYSECSSSSEERRERHKRKKNRKSKRDRKYTSDLEYKSRESKQESKEKSKGKQKSRKVSECKRDSSCDSSSSYKKYRSRKR</sequence>
<dbReference type="SMART" id="SM00443">
    <property type="entry name" value="G_patch"/>
    <property type="match status" value="1"/>
</dbReference>
<feature type="compositionally biased region" description="Basic residues" evidence="3">
    <location>
        <begin position="360"/>
        <end position="371"/>
    </location>
</feature>
<keyword evidence="6" id="KW-1185">Reference proteome</keyword>
<dbReference type="AlphaFoldDB" id="A0AAW1V1W9"/>
<proteinExistence type="predicted"/>
<feature type="compositionally biased region" description="Basic and acidic residues" evidence="3">
    <location>
        <begin position="375"/>
        <end position="394"/>
    </location>
</feature>
<feature type="compositionally biased region" description="Basic and acidic residues" evidence="3">
    <location>
        <begin position="334"/>
        <end position="359"/>
    </location>
</feature>
<dbReference type="Pfam" id="PF12656">
    <property type="entry name" value="G-patch_2"/>
    <property type="match status" value="1"/>
</dbReference>
<dbReference type="InterPro" id="IPR026822">
    <property type="entry name" value="Spp2/MOS2_G-patch"/>
</dbReference>
<feature type="compositionally biased region" description="Basic and acidic residues" evidence="3">
    <location>
        <begin position="448"/>
        <end position="469"/>
    </location>
</feature>
<evidence type="ECO:0000313" key="6">
    <source>
        <dbReference type="Proteomes" id="UP001431783"/>
    </source>
</evidence>
<feature type="compositionally biased region" description="Basic and acidic residues" evidence="3">
    <location>
        <begin position="476"/>
        <end position="485"/>
    </location>
</feature>
<accession>A0AAW1V1W9</accession>
<evidence type="ECO:0000256" key="2">
    <source>
        <dbReference type="ARBA" id="ARBA00023242"/>
    </source>
</evidence>
<evidence type="ECO:0000256" key="3">
    <source>
        <dbReference type="SAM" id="MobiDB-lite"/>
    </source>
</evidence>
<dbReference type="GO" id="GO:0003676">
    <property type="term" value="F:nucleic acid binding"/>
    <property type="evidence" value="ECO:0007669"/>
    <property type="project" value="InterPro"/>
</dbReference>
<feature type="region of interest" description="Disordered" evidence="3">
    <location>
        <begin position="334"/>
        <end position="500"/>
    </location>
</feature>
<protein>
    <recommendedName>
        <fullName evidence="4">G-patch domain-containing protein</fullName>
    </recommendedName>
</protein>
<feature type="domain" description="G-patch" evidence="4">
    <location>
        <begin position="151"/>
        <end position="197"/>
    </location>
</feature>
<dbReference type="PANTHER" id="PTHR15818:SF2">
    <property type="entry name" value="G-PATCH DOMAIN AND KOW MOTIFS-CONTAINING PROTEIN"/>
    <property type="match status" value="1"/>
</dbReference>
<dbReference type="EMBL" id="JARQZJ010000123">
    <property type="protein sequence ID" value="KAK9889706.1"/>
    <property type="molecule type" value="Genomic_DNA"/>
</dbReference>
<dbReference type="InterPro" id="IPR000467">
    <property type="entry name" value="G_patch_dom"/>
</dbReference>
<reference evidence="5 6" key="1">
    <citation type="submission" date="2023-03" db="EMBL/GenBank/DDBJ databases">
        <title>Genome insight into feeding habits of ladybird beetles.</title>
        <authorList>
            <person name="Li H.-S."/>
            <person name="Huang Y.-H."/>
            <person name="Pang H."/>
        </authorList>
    </citation>
    <scope>NUCLEOTIDE SEQUENCE [LARGE SCALE GENOMIC DNA]</scope>
    <source>
        <strain evidence="5">SYSU_2023b</strain>
        <tissue evidence="5">Whole body</tissue>
    </source>
</reference>
<evidence type="ECO:0000256" key="1">
    <source>
        <dbReference type="ARBA" id="ARBA00004123"/>
    </source>
</evidence>
<organism evidence="5 6">
    <name type="scientific">Henosepilachna vigintioctopunctata</name>
    <dbReference type="NCBI Taxonomy" id="420089"/>
    <lineage>
        <taxon>Eukaryota</taxon>
        <taxon>Metazoa</taxon>
        <taxon>Ecdysozoa</taxon>
        <taxon>Arthropoda</taxon>
        <taxon>Hexapoda</taxon>
        <taxon>Insecta</taxon>
        <taxon>Pterygota</taxon>
        <taxon>Neoptera</taxon>
        <taxon>Endopterygota</taxon>
        <taxon>Coleoptera</taxon>
        <taxon>Polyphaga</taxon>
        <taxon>Cucujiformia</taxon>
        <taxon>Coccinelloidea</taxon>
        <taxon>Coccinellidae</taxon>
        <taxon>Epilachninae</taxon>
        <taxon>Epilachnini</taxon>
        <taxon>Henosepilachna</taxon>
    </lineage>
</organism>
<dbReference type="Proteomes" id="UP001431783">
    <property type="component" value="Unassembled WGS sequence"/>
</dbReference>
<feature type="compositionally biased region" description="Low complexity" evidence="3">
    <location>
        <begin position="395"/>
        <end position="404"/>
    </location>
</feature>
<dbReference type="InterPro" id="IPR045166">
    <property type="entry name" value="Spp2-like"/>
</dbReference>
<dbReference type="GO" id="GO:0005681">
    <property type="term" value="C:spliceosomal complex"/>
    <property type="evidence" value="ECO:0007669"/>
    <property type="project" value="TreeGrafter"/>
</dbReference>
<comment type="caution">
    <text evidence="5">The sequence shown here is derived from an EMBL/GenBank/DDBJ whole genome shotgun (WGS) entry which is preliminary data.</text>
</comment>
<keyword evidence="2" id="KW-0539">Nucleus</keyword>
<feature type="region of interest" description="Disordered" evidence="3">
    <location>
        <begin position="294"/>
        <end position="320"/>
    </location>
</feature>
<gene>
    <name evidence="5" type="ORF">WA026_007089</name>
</gene>